<accession>A0A914CET6</accession>
<proteinExistence type="predicted"/>
<sequence>MALVDSDSRFLWSDIGAYGGNNDAFIFNGSQLCQAMDQNLCHIPRSTRLPNSNIRFPFYFIGDEIFALRFWLLKPYGGMNLTEEEQQCNYRLSVGRRVVEQAFGRLAMKFRILGTAPCIKPERYSKIIRSLLVIHNFLIDTGAAEDNGVFFKYISVL</sequence>
<evidence type="ECO:0000313" key="4">
    <source>
        <dbReference type="Proteomes" id="UP000887540"/>
    </source>
</evidence>
<dbReference type="AlphaFoldDB" id="A0A914CET6"/>
<dbReference type="Pfam" id="PF13359">
    <property type="entry name" value="DDE_Tnp_4"/>
    <property type="match status" value="1"/>
</dbReference>
<keyword evidence="4" id="KW-1185">Reference proteome</keyword>
<dbReference type="WBParaSite" id="ACRNAN_Path_915.g3520.t1">
    <property type="protein sequence ID" value="ACRNAN_Path_915.g3520.t1"/>
    <property type="gene ID" value="ACRNAN_Path_915.g3520"/>
</dbReference>
<evidence type="ECO:0000313" key="5">
    <source>
        <dbReference type="WBParaSite" id="ACRNAN_Path_915.g3520.t1"/>
    </source>
</evidence>
<evidence type="ECO:0000256" key="2">
    <source>
        <dbReference type="ARBA" id="ARBA00022723"/>
    </source>
</evidence>
<comment type="cofactor">
    <cofactor evidence="1">
        <name>a divalent metal cation</name>
        <dbReference type="ChEBI" id="CHEBI:60240"/>
    </cofactor>
</comment>
<protein>
    <submittedName>
        <fullName evidence="5">DDE Tnp4 domain-containing protein</fullName>
    </submittedName>
</protein>
<keyword evidence="2" id="KW-0479">Metal-binding</keyword>
<evidence type="ECO:0000256" key="1">
    <source>
        <dbReference type="ARBA" id="ARBA00001968"/>
    </source>
</evidence>
<reference evidence="5" key="1">
    <citation type="submission" date="2022-11" db="UniProtKB">
        <authorList>
            <consortium name="WormBaseParasite"/>
        </authorList>
    </citation>
    <scope>IDENTIFICATION</scope>
</reference>
<evidence type="ECO:0000259" key="3">
    <source>
        <dbReference type="Pfam" id="PF13359"/>
    </source>
</evidence>
<feature type="domain" description="DDE Tnp4" evidence="3">
    <location>
        <begin position="2"/>
        <end position="136"/>
    </location>
</feature>
<organism evidence="4 5">
    <name type="scientific">Acrobeloides nanus</name>
    <dbReference type="NCBI Taxonomy" id="290746"/>
    <lineage>
        <taxon>Eukaryota</taxon>
        <taxon>Metazoa</taxon>
        <taxon>Ecdysozoa</taxon>
        <taxon>Nematoda</taxon>
        <taxon>Chromadorea</taxon>
        <taxon>Rhabditida</taxon>
        <taxon>Tylenchina</taxon>
        <taxon>Cephalobomorpha</taxon>
        <taxon>Cephaloboidea</taxon>
        <taxon>Cephalobidae</taxon>
        <taxon>Acrobeloides</taxon>
    </lineage>
</organism>
<dbReference type="Proteomes" id="UP000887540">
    <property type="component" value="Unplaced"/>
</dbReference>
<name>A0A914CET6_9BILA</name>
<dbReference type="GO" id="GO:0046872">
    <property type="term" value="F:metal ion binding"/>
    <property type="evidence" value="ECO:0007669"/>
    <property type="project" value="UniProtKB-KW"/>
</dbReference>
<dbReference type="InterPro" id="IPR027806">
    <property type="entry name" value="HARBI1_dom"/>
</dbReference>